<organism evidence="5 6">
    <name type="scientific">Saccharothrix espanaensis (strain ATCC 51144 / DSM 44229 / JCM 9112 / NBRC 15066 / NRRL 15764)</name>
    <dbReference type="NCBI Taxonomy" id="1179773"/>
    <lineage>
        <taxon>Bacteria</taxon>
        <taxon>Bacillati</taxon>
        <taxon>Actinomycetota</taxon>
        <taxon>Actinomycetes</taxon>
        <taxon>Pseudonocardiales</taxon>
        <taxon>Pseudonocardiaceae</taxon>
        <taxon>Saccharothrix</taxon>
    </lineage>
</organism>
<keyword evidence="3" id="KW-0274">FAD</keyword>
<evidence type="ECO:0000313" key="5">
    <source>
        <dbReference type="EMBL" id="CCH30401.1"/>
    </source>
</evidence>
<dbReference type="InterPro" id="IPR036188">
    <property type="entry name" value="FAD/NAD-bd_sf"/>
</dbReference>
<reference evidence="5 6" key="1">
    <citation type="journal article" date="2012" name="BMC Genomics">
        <title>Complete genome sequence of Saccharothrix espanaensis DSM 44229T and comparison to the other completely sequenced Pseudonocardiaceae.</title>
        <authorList>
            <person name="Strobel T."/>
            <person name="Al-Dilaimi A."/>
            <person name="Blom J."/>
            <person name="Gessner A."/>
            <person name="Kalinowski J."/>
            <person name="Luzhetska M."/>
            <person name="Puhler A."/>
            <person name="Szczepanowski R."/>
            <person name="Bechthold A."/>
            <person name="Ruckert C."/>
        </authorList>
    </citation>
    <scope>NUCLEOTIDE SEQUENCE [LARGE SCALE GENOMIC DNA]</scope>
    <source>
        <strain evidence="6">ATCC 51144 / DSM 44229 / JCM 9112 / NBRC 15066 / NRRL 15764</strain>
    </source>
</reference>
<proteinExistence type="predicted"/>
<keyword evidence="2" id="KW-0285">Flavoprotein</keyword>
<accession>K0JWH1</accession>
<gene>
    <name evidence="5" type="ordered locus">BN6_30960</name>
</gene>
<feature type="domain" description="FAD-binding" evidence="4">
    <location>
        <begin position="73"/>
        <end position="306"/>
    </location>
</feature>
<protein>
    <submittedName>
        <fullName evidence="5">Monooxygenase, FAD-binding protein</fullName>
    </submittedName>
</protein>
<evidence type="ECO:0000256" key="3">
    <source>
        <dbReference type="ARBA" id="ARBA00022827"/>
    </source>
</evidence>
<dbReference type="SUPFAM" id="SSF51905">
    <property type="entry name" value="FAD/NAD(P)-binding domain"/>
    <property type="match status" value="1"/>
</dbReference>
<dbReference type="Pfam" id="PF01494">
    <property type="entry name" value="FAD_binding_3"/>
    <property type="match status" value="2"/>
</dbReference>
<dbReference type="NCBIfam" id="NF004832">
    <property type="entry name" value="PRK06184.1"/>
    <property type="match status" value="1"/>
</dbReference>
<dbReference type="PRINTS" id="PR00420">
    <property type="entry name" value="RNGMNOXGNASE"/>
</dbReference>
<dbReference type="Gene3D" id="3.40.30.120">
    <property type="match status" value="1"/>
</dbReference>
<dbReference type="EMBL" id="HE804045">
    <property type="protein sequence ID" value="CCH30401.1"/>
    <property type="molecule type" value="Genomic_DNA"/>
</dbReference>
<dbReference type="Proteomes" id="UP000006281">
    <property type="component" value="Chromosome"/>
</dbReference>
<keyword evidence="5" id="KW-0503">Monooxygenase</keyword>
<dbReference type="eggNOG" id="COG0654">
    <property type="taxonomic scope" value="Bacteria"/>
</dbReference>
<dbReference type="InterPro" id="IPR002938">
    <property type="entry name" value="FAD-bd"/>
</dbReference>
<dbReference type="PANTHER" id="PTHR43004:SF19">
    <property type="entry name" value="BINDING MONOOXYGENASE, PUTATIVE (JCVI)-RELATED"/>
    <property type="match status" value="1"/>
</dbReference>
<sequence>MAAMDTQVLIVGAGPTGLTLAVDLARRGVGFRLVDRAGGPFTGSPGKALQPRSIEVLHDLGVVDEGKRPTPDAPYPSTVIIPQFRVERILRDRLAELGGAVEYGTEVTSFEQDGDGVTAVVGGELVRAAYLVGCDGGRSPVRKRLGVGFEGETWDDQRLVIGDVRLDGLDREHWHAWPKSPAGLLALCPLPGTDLYRLRAPADAEPSLEVLRTLVRARTGRDDVVVREATWMSPYRANVRMVDRYRVGRVFLAGDAAHVHPPAGGQDMDTGIQDAYNLGWKLAAVLTGAGGELLDTYEAERLPVAAWLLGVTSRLHHEADATQWPGKRDDETLQLALTYRGGPLAGVGERAGDRAPDAPCALVDGTPARMFDLFQGPEFALVGIGAQDAVAYVRDAHPYVRTHSVVDVDGHVEAAYGATEGTLLLIRPDGYLAAVTTDPAEAVAYLDQVLG</sequence>
<dbReference type="STRING" id="1179773.BN6_30960"/>
<comment type="cofactor">
    <cofactor evidence="1">
        <name>FAD</name>
        <dbReference type="ChEBI" id="CHEBI:57692"/>
    </cofactor>
</comment>
<evidence type="ECO:0000256" key="1">
    <source>
        <dbReference type="ARBA" id="ARBA00001974"/>
    </source>
</evidence>
<name>K0JWH1_SACES</name>
<keyword evidence="6" id="KW-1185">Reference proteome</keyword>
<dbReference type="InterPro" id="IPR050641">
    <property type="entry name" value="RIFMO-like"/>
</dbReference>
<dbReference type="Gene3D" id="3.30.70.2450">
    <property type="match status" value="1"/>
</dbReference>
<dbReference type="PATRIC" id="fig|1179773.3.peg.3093"/>
<evidence type="ECO:0000256" key="2">
    <source>
        <dbReference type="ARBA" id="ARBA00022630"/>
    </source>
</evidence>
<keyword evidence="5" id="KW-0560">Oxidoreductase</keyword>
<dbReference type="KEGG" id="sesp:BN6_30960"/>
<dbReference type="Gene3D" id="3.50.50.60">
    <property type="entry name" value="FAD/NAD(P)-binding domain"/>
    <property type="match status" value="1"/>
</dbReference>
<feature type="domain" description="FAD-binding" evidence="4">
    <location>
        <begin position="5"/>
        <end position="65"/>
    </location>
</feature>
<dbReference type="AlphaFoldDB" id="K0JWH1"/>
<dbReference type="GO" id="GO:0071949">
    <property type="term" value="F:FAD binding"/>
    <property type="evidence" value="ECO:0007669"/>
    <property type="project" value="InterPro"/>
</dbReference>
<evidence type="ECO:0000259" key="4">
    <source>
        <dbReference type="Pfam" id="PF01494"/>
    </source>
</evidence>
<dbReference type="PANTHER" id="PTHR43004">
    <property type="entry name" value="TRK SYSTEM POTASSIUM UPTAKE PROTEIN"/>
    <property type="match status" value="1"/>
</dbReference>
<dbReference type="HOGENOM" id="CLU_009665_20_3_11"/>
<dbReference type="Pfam" id="PF21274">
    <property type="entry name" value="Rng_hyd_C"/>
    <property type="match status" value="1"/>
</dbReference>
<dbReference type="GO" id="GO:0016709">
    <property type="term" value="F:oxidoreductase activity, acting on paired donors, with incorporation or reduction of molecular oxygen, NAD(P)H as one donor, and incorporation of one atom of oxygen"/>
    <property type="evidence" value="ECO:0007669"/>
    <property type="project" value="UniProtKB-ARBA"/>
</dbReference>
<evidence type="ECO:0000313" key="6">
    <source>
        <dbReference type="Proteomes" id="UP000006281"/>
    </source>
</evidence>